<dbReference type="EMBL" id="QMDY01000001">
    <property type="protein sequence ID" value="KAB7520193.1"/>
    <property type="molecule type" value="Genomic_DNA"/>
</dbReference>
<keyword evidence="5" id="KW-1185">Reference proteome</keyword>
<accession>A0A5N5UNE8</accession>
<dbReference type="Proteomes" id="UP000326207">
    <property type="component" value="Unassembled WGS sequence"/>
</dbReference>
<dbReference type="PROSITE" id="PS51819">
    <property type="entry name" value="VOC"/>
    <property type="match status" value="1"/>
</dbReference>
<dbReference type="AlphaFoldDB" id="A0A5N5UCB6"/>
<accession>A0A5N5UCB6</accession>
<dbReference type="RefSeq" id="WP_152133681.1">
    <property type="nucleotide sequence ID" value="NZ_QKKZ01000001.1"/>
</dbReference>
<dbReference type="GO" id="GO:0051213">
    <property type="term" value="F:dioxygenase activity"/>
    <property type="evidence" value="ECO:0007669"/>
    <property type="project" value="UniProtKB-KW"/>
</dbReference>
<dbReference type="PANTHER" id="PTHR36110:SF4">
    <property type="entry name" value="RING-CLEAVING DIOXYGENASE MHQA-RELATED"/>
    <property type="match status" value="1"/>
</dbReference>
<reference evidence="4 5" key="1">
    <citation type="submission" date="2019-10" db="EMBL/GenBank/DDBJ databases">
        <title>Unraveling microbial dark matter from salterns through culturing: the case of the genus Halosegnis.</title>
        <authorList>
            <person name="Duran-Viseras A."/>
            <person name="Andrei A.-S."/>
            <person name="Vera-Gargallo B."/>
            <person name="Ghai R."/>
            <person name="Sanchez-Porro C."/>
            <person name="Ventosa A."/>
        </authorList>
    </citation>
    <scope>NUCLEOTIDE SEQUENCE [LARGE SCALE GENOMIC DNA]</scope>
    <source>
        <strain evidence="2 5">F18-79</strain>
        <strain evidence="3 4">F19-13</strain>
    </source>
</reference>
<evidence type="ECO:0000259" key="1">
    <source>
        <dbReference type="PROSITE" id="PS51819"/>
    </source>
</evidence>
<dbReference type="SUPFAM" id="SSF54593">
    <property type="entry name" value="Glyoxalase/Bleomycin resistance protein/Dihydroxybiphenyl dioxygenase"/>
    <property type="match status" value="1"/>
</dbReference>
<keyword evidence="2" id="KW-0560">Oxidoreductase</keyword>
<dbReference type="Gene3D" id="3.10.180.10">
    <property type="entry name" value="2,3-Dihydroxybiphenyl 1,2-Dioxygenase, domain 1"/>
    <property type="match status" value="2"/>
</dbReference>
<feature type="domain" description="VOC" evidence="1">
    <location>
        <begin position="5"/>
        <end position="130"/>
    </location>
</feature>
<organism evidence="2 5">
    <name type="scientific">Halosegnis rubeus</name>
    <dbReference type="NCBI Taxonomy" id="2212850"/>
    <lineage>
        <taxon>Archaea</taxon>
        <taxon>Methanobacteriati</taxon>
        <taxon>Methanobacteriota</taxon>
        <taxon>Stenosarchaea group</taxon>
        <taxon>Halobacteria</taxon>
        <taxon>Halobacteriales</taxon>
        <taxon>Natronomonadaceae</taxon>
        <taxon>Halosegnis</taxon>
    </lineage>
</organism>
<dbReference type="InterPro" id="IPR052537">
    <property type="entry name" value="Extradiol_RC_dioxygenase"/>
</dbReference>
<dbReference type="EMBL" id="QKKZ01000001">
    <property type="protein sequence ID" value="KAB7516110.1"/>
    <property type="molecule type" value="Genomic_DNA"/>
</dbReference>
<keyword evidence="2" id="KW-0223">Dioxygenase</keyword>
<dbReference type="Pfam" id="PF00903">
    <property type="entry name" value="Glyoxalase"/>
    <property type="match status" value="1"/>
</dbReference>
<evidence type="ECO:0000313" key="4">
    <source>
        <dbReference type="Proteomes" id="UP000326207"/>
    </source>
</evidence>
<evidence type="ECO:0000313" key="3">
    <source>
        <dbReference type="EMBL" id="KAB7520193.1"/>
    </source>
</evidence>
<dbReference type="PANTHER" id="PTHR36110">
    <property type="entry name" value="RING-CLEAVING DIOXYGENASE MHQE-RELATED"/>
    <property type="match status" value="1"/>
</dbReference>
<sequence length="299" mass="33218">MHPTGIHHVTGIVRDARANVDFYTDTLGLRFVNRTVNMEDRFEYHFHYGDATGSAGSAVTFLPFRDEADGRVGRPQISETALAVPSGSLDEWDARVAESAGTVGERTERFGEPTLTLEDPDGTHLALVETEGHGEPWTETVPESTATRGVSGVSLLSASPFVTASILETFGFERGGQEGERVRYETGRGVVDILDRETEFGREGAGTIHHVAFGVDSEERLHEWREQLAGREDVRASYVKDRHFYHSLYVRDAGGILFELATEPMDMLGDDPAPGDHLYLPEWFEEDRELIESQLPLEP</sequence>
<dbReference type="Proteomes" id="UP000326865">
    <property type="component" value="Unassembled WGS sequence"/>
</dbReference>
<comment type="caution">
    <text evidence="2">The sequence shown here is derived from an EMBL/GenBank/DDBJ whole genome shotgun (WGS) entry which is preliminary data.</text>
</comment>
<evidence type="ECO:0000313" key="5">
    <source>
        <dbReference type="Proteomes" id="UP000326865"/>
    </source>
</evidence>
<dbReference type="InterPro" id="IPR029068">
    <property type="entry name" value="Glyas_Bleomycin-R_OHBP_Dase"/>
</dbReference>
<dbReference type="InterPro" id="IPR004360">
    <property type="entry name" value="Glyas_Fos-R_dOase_dom"/>
</dbReference>
<name>A0A5N5UCB6_9EURY</name>
<dbReference type="InterPro" id="IPR037523">
    <property type="entry name" value="VOC_core"/>
</dbReference>
<protein>
    <submittedName>
        <fullName evidence="2">Ring-cleaving dioxygenase</fullName>
    </submittedName>
</protein>
<gene>
    <name evidence="2" type="ORF">DM867_02925</name>
    <name evidence="3" type="ORF">DP108_02795</name>
</gene>
<evidence type="ECO:0000313" key="2">
    <source>
        <dbReference type="EMBL" id="KAB7516110.1"/>
    </source>
</evidence>
<proteinExistence type="predicted"/>